<name>A0A401IZ89_SPHXE</name>
<dbReference type="InterPro" id="IPR041657">
    <property type="entry name" value="HTH_17"/>
</dbReference>
<comment type="caution">
    <text evidence="2">The sequence shown here is derived from an EMBL/GenBank/DDBJ whole genome shotgun (WGS) entry which is preliminary data.</text>
</comment>
<organism evidence="2 3">
    <name type="scientific">Sphingobium xenophagum</name>
    <dbReference type="NCBI Taxonomy" id="121428"/>
    <lineage>
        <taxon>Bacteria</taxon>
        <taxon>Pseudomonadati</taxon>
        <taxon>Pseudomonadota</taxon>
        <taxon>Alphaproteobacteria</taxon>
        <taxon>Sphingomonadales</taxon>
        <taxon>Sphingomonadaceae</taxon>
        <taxon>Sphingobium</taxon>
    </lineage>
</organism>
<evidence type="ECO:0000313" key="3">
    <source>
        <dbReference type="Proteomes" id="UP000290975"/>
    </source>
</evidence>
<reference evidence="2 3" key="1">
    <citation type="submission" date="2014-12" db="EMBL/GenBank/DDBJ databases">
        <title>Whole genome sequencing of Sphingobium xenophagum OW59.</title>
        <authorList>
            <person name="Ohta Y."/>
            <person name="Nishi S."/>
            <person name="Hatada Y."/>
        </authorList>
    </citation>
    <scope>NUCLEOTIDE SEQUENCE [LARGE SCALE GENOMIC DNA]</scope>
    <source>
        <strain evidence="2 3">OW59</strain>
    </source>
</reference>
<dbReference type="Proteomes" id="UP000290975">
    <property type="component" value="Unassembled WGS sequence"/>
</dbReference>
<dbReference type="EMBL" id="BBQY01000001">
    <property type="protein sequence ID" value="GBH29688.1"/>
    <property type="molecule type" value="Genomic_DNA"/>
</dbReference>
<keyword evidence="3" id="KW-1185">Reference proteome</keyword>
<proteinExistence type="predicted"/>
<gene>
    <name evidence="2" type="ORF">MBESOW_P0942</name>
</gene>
<dbReference type="RefSeq" id="WP_130752096.1">
    <property type="nucleotide sequence ID" value="NZ_BBQY01000001.1"/>
</dbReference>
<accession>A0A401IZ89</accession>
<sequence>MLGNDLIVGAKAASDFTGGVITPRNIYNMVEQGHLPVIRKGKRLYFRKSELEAAFRSEGAAHG</sequence>
<evidence type="ECO:0000259" key="1">
    <source>
        <dbReference type="Pfam" id="PF12728"/>
    </source>
</evidence>
<dbReference type="AlphaFoldDB" id="A0A401IZ89"/>
<feature type="domain" description="Helix-turn-helix" evidence="1">
    <location>
        <begin position="21"/>
        <end position="57"/>
    </location>
</feature>
<protein>
    <recommendedName>
        <fullName evidence="1">Helix-turn-helix domain-containing protein</fullName>
    </recommendedName>
</protein>
<dbReference type="Pfam" id="PF12728">
    <property type="entry name" value="HTH_17"/>
    <property type="match status" value="1"/>
</dbReference>
<evidence type="ECO:0000313" key="2">
    <source>
        <dbReference type="EMBL" id="GBH29688.1"/>
    </source>
</evidence>